<dbReference type="EMBL" id="JAHXZJ010002609">
    <property type="protein sequence ID" value="KAH0539691.1"/>
    <property type="molecule type" value="Genomic_DNA"/>
</dbReference>
<accession>A0AAV7I3A4</accession>
<comment type="caution">
    <text evidence="2">The sequence shown here is derived from an EMBL/GenBank/DDBJ whole genome shotgun (WGS) entry which is preliminary data.</text>
</comment>
<evidence type="ECO:0000256" key="1">
    <source>
        <dbReference type="SAM" id="MobiDB-lite"/>
    </source>
</evidence>
<name>A0AAV7I3A4_COTGL</name>
<reference evidence="2 3" key="1">
    <citation type="journal article" date="2021" name="J. Hered.">
        <title>A chromosome-level genome assembly of the parasitoid wasp, Cotesia glomerata (Hymenoptera: Braconidae).</title>
        <authorList>
            <person name="Pinto B.J."/>
            <person name="Weis J.J."/>
            <person name="Gamble T."/>
            <person name="Ode P.J."/>
            <person name="Paul R."/>
            <person name="Zaspel J.M."/>
        </authorList>
    </citation>
    <scope>NUCLEOTIDE SEQUENCE [LARGE SCALE GENOMIC DNA]</scope>
    <source>
        <strain evidence="2">CgM1</strain>
    </source>
</reference>
<feature type="compositionally biased region" description="Polar residues" evidence="1">
    <location>
        <begin position="142"/>
        <end position="160"/>
    </location>
</feature>
<protein>
    <submittedName>
        <fullName evidence="2">Uncharacterized protein</fullName>
    </submittedName>
</protein>
<organism evidence="2 3">
    <name type="scientific">Cotesia glomerata</name>
    <name type="common">Lepidopteran parasitic wasp</name>
    <name type="synonym">Apanteles glomeratus</name>
    <dbReference type="NCBI Taxonomy" id="32391"/>
    <lineage>
        <taxon>Eukaryota</taxon>
        <taxon>Metazoa</taxon>
        <taxon>Ecdysozoa</taxon>
        <taxon>Arthropoda</taxon>
        <taxon>Hexapoda</taxon>
        <taxon>Insecta</taxon>
        <taxon>Pterygota</taxon>
        <taxon>Neoptera</taxon>
        <taxon>Endopterygota</taxon>
        <taxon>Hymenoptera</taxon>
        <taxon>Apocrita</taxon>
        <taxon>Ichneumonoidea</taxon>
        <taxon>Braconidae</taxon>
        <taxon>Microgastrinae</taxon>
        <taxon>Cotesia</taxon>
    </lineage>
</organism>
<feature type="region of interest" description="Disordered" evidence="1">
    <location>
        <begin position="1"/>
        <end position="52"/>
    </location>
</feature>
<evidence type="ECO:0000313" key="2">
    <source>
        <dbReference type="EMBL" id="KAH0539691.1"/>
    </source>
</evidence>
<feature type="compositionally biased region" description="Basic and acidic residues" evidence="1">
    <location>
        <begin position="24"/>
        <end position="38"/>
    </location>
</feature>
<keyword evidence="3" id="KW-1185">Reference proteome</keyword>
<feature type="compositionally biased region" description="Basic residues" evidence="1">
    <location>
        <begin position="125"/>
        <end position="138"/>
    </location>
</feature>
<evidence type="ECO:0000313" key="3">
    <source>
        <dbReference type="Proteomes" id="UP000826195"/>
    </source>
</evidence>
<dbReference type="Proteomes" id="UP000826195">
    <property type="component" value="Unassembled WGS sequence"/>
</dbReference>
<gene>
    <name evidence="2" type="ORF">KQX54_007346</name>
</gene>
<feature type="region of interest" description="Disordered" evidence="1">
    <location>
        <begin position="94"/>
        <end position="160"/>
    </location>
</feature>
<dbReference type="AlphaFoldDB" id="A0AAV7I3A4"/>
<feature type="compositionally biased region" description="Polar residues" evidence="1">
    <location>
        <begin position="39"/>
        <end position="52"/>
    </location>
</feature>
<proteinExistence type="predicted"/>
<sequence length="160" mass="17803">MYVGTTSAPALGRANKVQKTRRGKREESKKRRTEDENTGKASSTSGRSGQASYLTVRHGLTSCLGAPRGAYLMHLLRKATTPYTIYHTRYQYTEYRGPSTPAQPAPRRLQVPLVDEWPRPGGRTRDHRHAGKNNKKSRVGGQPTSRYQLQSLLSNPGNAP</sequence>